<comment type="subcellular location">
    <subcellularLocation>
        <location evidence="1">Membrane</location>
        <topology evidence="1">Multi-pass membrane protein</topology>
    </subcellularLocation>
</comment>
<keyword evidence="6" id="KW-1185">Reference proteome</keyword>
<dbReference type="InParanoid" id="B7G352"/>
<feature type="region of interest" description="Disordered" evidence="2">
    <location>
        <begin position="1"/>
        <end position="65"/>
    </location>
</feature>
<dbReference type="InterPro" id="IPR011701">
    <property type="entry name" value="MFS"/>
</dbReference>
<dbReference type="KEGG" id="pti:PHATRDRAFT_47374"/>
<dbReference type="GO" id="GO:0016020">
    <property type="term" value="C:membrane"/>
    <property type="evidence" value="ECO:0007669"/>
    <property type="project" value="UniProtKB-SubCell"/>
</dbReference>
<dbReference type="GeneID" id="7202422"/>
<feature type="region of interest" description="Disordered" evidence="2">
    <location>
        <begin position="537"/>
        <end position="557"/>
    </location>
</feature>
<dbReference type="Gene3D" id="1.20.1250.20">
    <property type="entry name" value="MFS general substrate transporter like domains"/>
    <property type="match status" value="2"/>
</dbReference>
<gene>
    <name evidence="5" type="ORF">PHATRDRAFT_47374</name>
</gene>
<feature type="transmembrane region" description="Helical" evidence="3">
    <location>
        <begin position="330"/>
        <end position="350"/>
    </location>
</feature>
<dbReference type="OMA" id="VIVTWEA"/>
<keyword evidence="3" id="KW-0472">Membrane</keyword>
<dbReference type="PANTHER" id="PTHR23525">
    <property type="entry name" value="TRANSPORTER, PUTATIVE-RELATED"/>
    <property type="match status" value="1"/>
</dbReference>
<feature type="transmembrane region" description="Helical" evidence="3">
    <location>
        <begin position="488"/>
        <end position="509"/>
    </location>
</feature>
<evidence type="ECO:0000256" key="1">
    <source>
        <dbReference type="ARBA" id="ARBA00004141"/>
    </source>
</evidence>
<dbReference type="OrthoDB" id="541403at2759"/>
<feature type="transmembrane region" description="Helical" evidence="3">
    <location>
        <begin position="256"/>
        <end position="277"/>
    </location>
</feature>
<feature type="transmembrane region" description="Helical" evidence="3">
    <location>
        <begin position="221"/>
        <end position="244"/>
    </location>
</feature>
<protein>
    <recommendedName>
        <fullName evidence="4">Major facilitator superfamily (MFS) profile domain-containing protein</fullName>
    </recommendedName>
</protein>
<evidence type="ECO:0000313" key="5">
    <source>
        <dbReference type="EMBL" id="EEC46941.1"/>
    </source>
</evidence>
<proteinExistence type="predicted"/>
<dbReference type="Proteomes" id="UP000000759">
    <property type="component" value="Chromosome 13"/>
</dbReference>
<evidence type="ECO:0000256" key="3">
    <source>
        <dbReference type="SAM" id="Phobius"/>
    </source>
</evidence>
<reference evidence="5 6" key="1">
    <citation type="journal article" date="2008" name="Nature">
        <title>The Phaeodactylum genome reveals the evolutionary history of diatom genomes.</title>
        <authorList>
            <person name="Bowler C."/>
            <person name="Allen A.E."/>
            <person name="Badger J.H."/>
            <person name="Grimwood J."/>
            <person name="Jabbari K."/>
            <person name="Kuo A."/>
            <person name="Maheswari U."/>
            <person name="Martens C."/>
            <person name="Maumus F."/>
            <person name="Otillar R.P."/>
            <person name="Rayko E."/>
            <person name="Salamov A."/>
            <person name="Vandepoele K."/>
            <person name="Beszteri B."/>
            <person name="Gruber A."/>
            <person name="Heijde M."/>
            <person name="Katinka M."/>
            <person name="Mock T."/>
            <person name="Valentin K."/>
            <person name="Verret F."/>
            <person name="Berges J.A."/>
            <person name="Brownlee C."/>
            <person name="Cadoret J.P."/>
            <person name="Chiovitti A."/>
            <person name="Choi C.J."/>
            <person name="Coesel S."/>
            <person name="De Martino A."/>
            <person name="Detter J.C."/>
            <person name="Durkin C."/>
            <person name="Falciatore A."/>
            <person name="Fournet J."/>
            <person name="Haruta M."/>
            <person name="Huysman M.J."/>
            <person name="Jenkins B.D."/>
            <person name="Jiroutova K."/>
            <person name="Jorgensen R.E."/>
            <person name="Joubert Y."/>
            <person name="Kaplan A."/>
            <person name="Kroger N."/>
            <person name="Kroth P.G."/>
            <person name="La Roche J."/>
            <person name="Lindquist E."/>
            <person name="Lommer M."/>
            <person name="Martin-Jezequel V."/>
            <person name="Lopez P.J."/>
            <person name="Lucas S."/>
            <person name="Mangogna M."/>
            <person name="McGinnis K."/>
            <person name="Medlin L.K."/>
            <person name="Montsant A."/>
            <person name="Oudot-Le Secq M.P."/>
            <person name="Napoli C."/>
            <person name="Obornik M."/>
            <person name="Parker M.S."/>
            <person name="Petit J.L."/>
            <person name="Porcel B.M."/>
            <person name="Poulsen N."/>
            <person name="Robison M."/>
            <person name="Rychlewski L."/>
            <person name="Rynearson T.A."/>
            <person name="Schmutz J."/>
            <person name="Shapiro H."/>
            <person name="Siaut M."/>
            <person name="Stanley M."/>
            <person name="Sussman M.R."/>
            <person name="Taylor A.R."/>
            <person name="Vardi A."/>
            <person name="von Dassow P."/>
            <person name="Vyverman W."/>
            <person name="Willis A."/>
            <person name="Wyrwicz L.S."/>
            <person name="Rokhsar D.S."/>
            <person name="Weissenbach J."/>
            <person name="Armbrust E.V."/>
            <person name="Green B.R."/>
            <person name="Van de Peer Y."/>
            <person name="Grigoriev I.V."/>
        </authorList>
    </citation>
    <scope>NUCLEOTIDE SEQUENCE [LARGE SCALE GENOMIC DNA]</scope>
    <source>
        <strain evidence="5 6">CCAP 1055/1</strain>
    </source>
</reference>
<dbReference type="eggNOG" id="ENOG502QPTK">
    <property type="taxonomic scope" value="Eukaryota"/>
</dbReference>
<feature type="transmembrane region" description="Helical" evidence="3">
    <location>
        <begin position="144"/>
        <end position="166"/>
    </location>
</feature>
<feature type="transmembrane region" description="Helical" evidence="3">
    <location>
        <begin position="394"/>
        <end position="412"/>
    </location>
</feature>
<feature type="transmembrane region" description="Helical" evidence="3">
    <location>
        <begin position="466"/>
        <end position="482"/>
    </location>
</feature>
<feature type="transmembrane region" description="Helical" evidence="3">
    <location>
        <begin position="362"/>
        <end position="382"/>
    </location>
</feature>
<dbReference type="PaxDb" id="2850-Phatr47374"/>
<organism evidence="5 6">
    <name type="scientific">Phaeodactylum tricornutum (strain CCAP 1055/1)</name>
    <dbReference type="NCBI Taxonomy" id="556484"/>
    <lineage>
        <taxon>Eukaryota</taxon>
        <taxon>Sar</taxon>
        <taxon>Stramenopiles</taxon>
        <taxon>Ochrophyta</taxon>
        <taxon>Bacillariophyta</taxon>
        <taxon>Bacillariophyceae</taxon>
        <taxon>Bacillariophycidae</taxon>
        <taxon>Naviculales</taxon>
        <taxon>Phaeodactylaceae</taxon>
        <taxon>Phaeodactylum</taxon>
    </lineage>
</organism>
<evidence type="ECO:0000313" key="6">
    <source>
        <dbReference type="Proteomes" id="UP000000759"/>
    </source>
</evidence>
<reference evidence="6" key="2">
    <citation type="submission" date="2008-08" db="EMBL/GenBank/DDBJ databases">
        <authorList>
            <consortium name="Diatom Consortium"/>
            <person name="Grigoriev I."/>
            <person name="Grimwood J."/>
            <person name="Kuo A."/>
            <person name="Otillar R.P."/>
            <person name="Salamov A."/>
            <person name="Detter J.C."/>
            <person name="Lindquist E."/>
            <person name="Shapiro H."/>
            <person name="Lucas S."/>
            <person name="Glavina del Rio T."/>
            <person name="Pitluck S."/>
            <person name="Rokhsar D."/>
            <person name="Bowler C."/>
        </authorList>
    </citation>
    <scope>GENOME REANNOTATION</scope>
    <source>
        <strain evidence="6">CCAP 1055/1</strain>
    </source>
</reference>
<dbReference type="Pfam" id="PF07690">
    <property type="entry name" value="MFS_1"/>
    <property type="match status" value="1"/>
</dbReference>
<dbReference type="PROSITE" id="PS50850">
    <property type="entry name" value="MFS"/>
    <property type="match status" value="1"/>
</dbReference>
<dbReference type="AlphaFoldDB" id="B7G352"/>
<keyword evidence="3" id="KW-0812">Transmembrane</keyword>
<accession>B7G352</accession>
<name>B7G352_PHATC</name>
<feature type="domain" description="Major facilitator superfamily (MFS) profile" evidence="4">
    <location>
        <begin position="75"/>
        <end position="514"/>
    </location>
</feature>
<evidence type="ECO:0000256" key="2">
    <source>
        <dbReference type="SAM" id="MobiDB-lite"/>
    </source>
</evidence>
<feature type="transmembrane region" description="Helical" evidence="3">
    <location>
        <begin position="181"/>
        <end position="200"/>
    </location>
</feature>
<dbReference type="GO" id="GO:0022857">
    <property type="term" value="F:transmembrane transporter activity"/>
    <property type="evidence" value="ECO:0007669"/>
    <property type="project" value="InterPro"/>
</dbReference>
<dbReference type="InterPro" id="IPR036259">
    <property type="entry name" value="MFS_trans_sf"/>
</dbReference>
<dbReference type="RefSeq" id="XP_002181727.1">
    <property type="nucleotide sequence ID" value="XM_002181691.1"/>
</dbReference>
<dbReference type="PANTHER" id="PTHR23525:SF1">
    <property type="entry name" value="NODULIN-LIKE DOMAIN-CONTAINING PROTEIN"/>
    <property type="match status" value="1"/>
</dbReference>
<dbReference type="HOGENOM" id="CLU_030392_1_0_1"/>
<dbReference type="InterPro" id="IPR020846">
    <property type="entry name" value="MFS_dom"/>
</dbReference>
<evidence type="ECO:0000259" key="4">
    <source>
        <dbReference type="PROSITE" id="PS50850"/>
    </source>
</evidence>
<dbReference type="SUPFAM" id="SSF103473">
    <property type="entry name" value="MFS general substrate transporter"/>
    <property type="match status" value="1"/>
</dbReference>
<dbReference type="EMBL" id="CM000615">
    <property type="protein sequence ID" value="EEC46941.1"/>
    <property type="molecule type" value="Genomic_DNA"/>
</dbReference>
<keyword evidence="3" id="KW-1133">Transmembrane helix</keyword>
<sequence>MAMQDSALADPLLDPNVTPSSHEESSQGTPDEAVVSAESPCRNPASPSAEGGDDPQVDPSTGRDPWKNHNVRLSLVMCACFGVADSIWGSVVLSGFLYALGGAMGQASRDNTLVGTAEAVEGLTQLLTAVPIGMVADKFGKAKVVRAGGVLMFATIGITVWALMIVKEDAEESTEAAKQSYYILVAALGLWGIVNGISYGPSQALFSDSIPKGRRSELLTYLYSCYLLSSTIGPIVGIVLLLTVSKNQDDWSLKEIFPVFLVGVCLEIPAAGLMFFFDDKHAIPENEDDEAVPRTPLTATVGFPSDTVADVREEAEVEVPRNLSKKIVPYVLFLSSLIVSLGSGASVKYFPLFFKELGLGSAAVQGIFLVVPISISGLSFVSQSISKHLGRVETTVLFNMAGVSLLFFMTWLSNRVEQGDSKRIGIIVVVYLIRTGIMNCTYPLLESILMDSVKSNERAMWKGLESISSFGWTGSALIGGVLSDKHSYQFTFAITAIMQLVGGLLLLFIRPFVDPETESSDTSEACESQSASLVYTDEVTDQDNANGSLPEPLLSSL</sequence>
<feature type="transmembrane region" description="Helical" evidence="3">
    <location>
        <begin position="424"/>
        <end position="445"/>
    </location>
</feature>